<dbReference type="Proteomes" id="UP000319941">
    <property type="component" value="Unassembled WGS sequence"/>
</dbReference>
<accession>A0A558HKR2</accession>
<keyword evidence="6" id="KW-0418">Kinase</keyword>
<dbReference type="SMART" id="SM00220">
    <property type="entry name" value="S_TKc"/>
    <property type="match status" value="1"/>
</dbReference>
<keyword evidence="2" id="KW-0067">ATP-binding</keyword>
<dbReference type="InterPro" id="IPR008271">
    <property type="entry name" value="Ser/Thr_kinase_AS"/>
</dbReference>
<dbReference type="GO" id="GO:0005524">
    <property type="term" value="F:ATP binding"/>
    <property type="evidence" value="ECO:0007669"/>
    <property type="project" value="UniProtKB-KW"/>
</dbReference>
<dbReference type="OrthoDB" id="9801841at2"/>
<dbReference type="SUPFAM" id="SSF56112">
    <property type="entry name" value="Protein kinase-like (PK-like)"/>
    <property type="match status" value="1"/>
</dbReference>
<reference evidence="6 7" key="1">
    <citation type="submission" date="2019-07" db="EMBL/GenBank/DDBJ databases">
        <title>Diversity of Bacteria from Kongsfjorden, Arctic.</title>
        <authorList>
            <person name="Yu Y."/>
        </authorList>
    </citation>
    <scope>NUCLEOTIDE SEQUENCE [LARGE SCALE GENOMIC DNA]</scope>
    <source>
        <strain evidence="6 7">SM1923</strain>
    </source>
</reference>
<gene>
    <name evidence="6" type="ORF">FQP86_11465</name>
</gene>
<evidence type="ECO:0000259" key="5">
    <source>
        <dbReference type="PROSITE" id="PS50011"/>
    </source>
</evidence>
<keyword evidence="4" id="KW-0812">Transmembrane</keyword>
<dbReference type="GO" id="GO:0005737">
    <property type="term" value="C:cytoplasm"/>
    <property type="evidence" value="ECO:0007669"/>
    <property type="project" value="TreeGrafter"/>
</dbReference>
<organism evidence="6 7">
    <name type="scientific">Cobetia crustatorum</name>
    <dbReference type="NCBI Taxonomy" id="553385"/>
    <lineage>
        <taxon>Bacteria</taxon>
        <taxon>Pseudomonadati</taxon>
        <taxon>Pseudomonadota</taxon>
        <taxon>Gammaproteobacteria</taxon>
        <taxon>Oceanospirillales</taxon>
        <taxon>Halomonadaceae</taxon>
        <taxon>Cobetia</taxon>
    </lineage>
</organism>
<evidence type="ECO:0000313" key="7">
    <source>
        <dbReference type="Proteomes" id="UP000319941"/>
    </source>
</evidence>
<dbReference type="PANTHER" id="PTHR24346:SF30">
    <property type="entry name" value="MATERNAL EMBRYONIC LEUCINE ZIPPER KINASE"/>
    <property type="match status" value="1"/>
</dbReference>
<evidence type="ECO:0000256" key="1">
    <source>
        <dbReference type="ARBA" id="ARBA00022741"/>
    </source>
</evidence>
<keyword evidence="4" id="KW-0472">Membrane</keyword>
<dbReference type="PROSITE" id="PS00108">
    <property type="entry name" value="PROTEIN_KINASE_ST"/>
    <property type="match status" value="1"/>
</dbReference>
<proteinExistence type="predicted"/>
<dbReference type="STRING" id="553385.GCA_000591415_03073"/>
<evidence type="ECO:0000256" key="2">
    <source>
        <dbReference type="ARBA" id="ARBA00022840"/>
    </source>
</evidence>
<dbReference type="Gene3D" id="1.10.510.10">
    <property type="entry name" value="Transferase(Phosphotransferase) domain 1"/>
    <property type="match status" value="1"/>
</dbReference>
<dbReference type="Gene3D" id="3.30.200.20">
    <property type="entry name" value="Phosphorylase Kinase, domain 1"/>
    <property type="match status" value="1"/>
</dbReference>
<evidence type="ECO:0000256" key="3">
    <source>
        <dbReference type="SAM" id="MobiDB-lite"/>
    </source>
</evidence>
<keyword evidence="1" id="KW-0547">Nucleotide-binding</keyword>
<keyword evidence="4" id="KW-1133">Transmembrane helix</keyword>
<name>A0A558HKR2_9GAMM</name>
<protein>
    <submittedName>
        <fullName evidence="6">Protein kinase</fullName>
    </submittedName>
</protein>
<dbReference type="GO" id="GO:0035556">
    <property type="term" value="P:intracellular signal transduction"/>
    <property type="evidence" value="ECO:0007669"/>
    <property type="project" value="TreeGrafter"/>
</dbReference>
<dbReference type="AlphaFoldDB" id="A0A558HKR2"/>
<dbReference type="InterPro" id="IPR000719">
    <property type="entry name" value="Prot_kinase_dom"/>
</dbReference>
<evidence type="ECO:0000256" key="4">
    <source>
        <dbReference type="SAM" id="Phobius"/>
    </source>
</evidence>
<dbReference type="Pfam" id="PF00069">
    <property type="entry name" value="Pkinase"/>
    <property type="match status" value="1"/>
</dbReference>
<sequence length="644" mass="72252">MSDARAHERLQQFYIPEEQSIYLLSHHDAKKLKDWVALCVTQLEGLGYRDIHLVGKGAYGFVFAGWRGQGGMDDEGAREEHVFKFTRVTLPQALQDRLEEEAYMLDQVAHPRIPRLISYQRVRRQSILVMERAPGINLEEYSLRHGRMSPRLVVKIASQLADILKSLRGTGPGSRSGVGAASSTPHNSRPVVHGDIKPSNLVFDAEQEQVALIDWGSSVFAQLDERLQFVTTNVMQLMSDNLQQTNARLGDVYFIGEEQLGGALSSPRFDEQGVAATLYALASGQSCRFGVQAIPAVSLGLPREFARLLDSLLSDIPAQRMQAGDYFLREMPRLARLVMPELGLPSSQPLLPVWVRPAVRDIDTVVYTSRKSFLREAFEPAGYQGNNVLDDVNDVQLDRYYKNFMQGMGETEKAFLAAVSRLGKYPIVGGLAIRWEPQGIYIDTALHLHDPTLKAAFVVAINNMVALARAIYRQGVFKACLFNARDTLHLEREDPDTAFVFSQYSVGNAMPRLPYEVSAVPELEDESRIHSYFEDGPDPEELLALPGEVMSALAELNQIHHTGMLIFEALPHHLKIHSYYRLLDPAREADFARLLAAILDAVPLISGLGISGFMKMPYKNTKHFHHVESQPEDFYPRDPREMAQ</sequence>
<keyword evidence="6" id="KW-0808">Transferase</keyword>
<dbReference type="EMBL" id="VNFH01000007">
    <property type="protein sequence ID" value="TVU69715.1"/>
    <property type="molecule type" value="Genomic_DNA"/>
</dbReference>
<dbReference type="InterPro" id="IPR011009">
    <property type="entry name" value="Kinase-like_dom_sf"/>
</dbReference>
<dbReference type="PROSITE" id="PS50011">
    <property type="entry name" value="PROTEIN_KINASE_DOM"/>
    <property type="match status" value="1"/>
</dbReference>
<dbReference type="GO" id="GO:0004674">
    <property type="term" value="F:protein serine/threonine kinase activity"/>
    <property type="evidence" value="ECO:0007669"/>
    <property type="project" value="TreeGrafter"/>
</dbReference>
<comment type="caution">
    <text evidence="6">The sequence shown here is derived from an EMBL/GenBank/DDBJ whole genome shotgun (WGS) entry which is preliminary data.</text>
</comment>
<keyword evidence="7" id="KW-1185">Reference proteome</keyword>
<feature type="domain" description="Protein kinase" evidence="5">
    <location>
        <begin position="48"/>
        <end position="334"/>
    </location>
</feature>
<evidence type="ECO:0000313" key="6">
    <source>
        <dbReference type="EMBL" id="TVU69715.1"/>
    </source>
</evidence>
<feature type="transmembrane region" description="Helical" evidence="4">
    <location>
        <begin position="591"/>
        <end position="614"/>
    </location>
</feature>
<dbReference type="RefSeq" id="WP_144727681.1">
    <property type="nucleotide sequence ID" value="NZ_CAWOWR010000127.1"/>
</dbReference>
<dbReference type="PANTHER" id="PTHR24346">
    <property type="entry name" value="MAP/MICROTUBULE AFFINITY-REGULATING KINASE"/>
    <property type="match status" value="1"/>
</dbReference>
<feature type="region of interest" description="Disordered" evidence="3">
    <location>
        <begin position="170"/>
        <end position="192"/>
    </location>
</feature>